<evidence type="ECO:0000313" key="3">
    <source>
        <dbReference type="Proteomes" id="UP000295807"/>
    </source>
</evidence>
<comment type="caution">
    <text evidence="2">The sequence shown here is derived from an EMBL/GenBank/DDBJ whole genome shotgun (WGS) entry which is preliminary data.</text>
</comment>
<dbReference type="Pfam" id="PF11276">
    <property type="entry name" value="DUF3078"/>
    <property type="match status" value="1"/>
</dbReference>
<dbReference type="EMBL" id="SMAD01000009">
    <property type="protein sequence ID" value="TCS86076.1"/>
    <property type="molecule type" value="Genomic_DNA"/>
</dbReference>
<dbReference type="RefSeq" id="WP_132129882.1">
    <property type="nucleotide sequence ID" value="NZ_CP042432.1"/>
</dbReference>
<keyword evidence="1" id="KW-0732">Signal</keyword>
<evidence type="ECO:0000313" key="2">
    <source>
        <dbReference type="EMBL" id="TCS86076.1"/>
    </source>
</evidence>
<accession>A0A4R3KQ59</accession>
<dbReference type="AlphaFoldDB" id="A0A4R3KQ59"/>
<dbReference type="Proteomes" id="UP000295807">
    <property type="component" value="Unassembled WGS sequence"/>
</dbReference>
<keyword evidence="3" id="KW-1185">Reference proteome</keyword>
<organism evidence="2 3">
    <name type="scientific">Anseongella ginsenosidimutans</name>
    <dbReference type="NCBI Taxonomy" id="496056"/>
    <lineage>
        <taxon>Bacteria</taxon>
        <taxon>Pseudomonadati</taxon>
        <taxon>Bacteroidota</taxon>
        <taxon>Sphingobacteriia</taxon>
        <taxon>Sphingobacteriales</taxon>
        <taxon>Sphingobacteriaceae</taxon>
        <taxon>Anseongella</taxon>
    </lineage>
</organism>
<reference evidence="2 3" key="1">
    <citation type="submission" date="2019-03" db="EMBL/GenBank/DDBJ databases">
        <title>Genomic Encyclopedia of Type Strains, Phase IV (KMG-IV): sequencing the most valuable type-strain genomes for metagenomic binning, comparative biology and taxonomic classification.</title>
        <authorList>
            <person name="Goeker M."/>
        </authorList>
    </citation>
    <scope>NUCLEOTIDE SEQUENCE [LARGE SCALE GENOMIC DNA]</scope>
    <source>
        <strain evidence="2 3">DSM 21100</strain>
    </source>
</reference>
<gene>
    <name evidence="2" type="ORF">EDD80_109105</name>
</gene>
<dbReference type="InterPro" id="IPR021428">
    <property type="entry name" value="DUF3078"/>
</dbReference>
<evidence type="ECO:0000256" key="1">
    <source>
        <dbReference type="SAM" id="SignalP"/>
    </source>
</evidence>
<feature type="signal peptide" evidence="1">
    <location>
        <begin position="1"/>
        <end position="19"/>
    </location>
</feature>
<name>A0A4R3KQ59_9SPHI</name>
<protein>
    <submittedName>
        <fullName evidence="2">DUF3078 family protein</fullName>
    </submittedName>
</protein>
<proteinExistence type="predicted"/>
<dbReference type="OrthoDB" id="1495718at2"/>
<feature type="chain" id="PRO_5020465558" evidence="1">
    <location>
        <begin position="20"/>
        <end position="452"/>
    </location>
</feature>
<sequence length="452" mass="49927">MKKLLILLLFFSYSVQGQIADSLQADTTGGPDSLRTDSLIIDGAAADTLPGDSPVIDSSLADSLVTDSLPAGNLPGDTIPAGLDSAGLATDTVPERIEGVTNQIRNMEKIILVPPGTPVEPGFMRADTAYGKVEDLMPLPFEGETELTYEEEWPVTLPDLTMERKEPVWLYPQYFWRKGIITGFNFSQASFTNWAAGGENNLNLITFASIYFRKSTLRYEWENLIDAAYGVQSFQGLDVIRKSEDKLEFTSKIGHKTTETLFTSFLFNFKTQFDIGYNYHGDNERDKVSNFLAPAYVTTSLGLDYKPSKAFSLLLSPIAGKITLVMDQELADQGRFGVDKAVLDTAGNVIEPGKNSRSQLGMGLNARLSKGLGKNITFNSKLDMFGDYEKPTSIDISWDNSIIFRVNNAISANLSTALIYDEDILIKKDGEDVGKPRIQFKEIFSLGVRFDI</sequence>